<protein>
    <recommendedName>
        <fullName evidence="3">AMP-dependent synthetase/ligase domain-containing protein</fullName>
    </recommendedName>
</protein>
<organism evidence="4 5">
    <name type="scientific">Lepraria finkii</name>
    <dbReference type="NCBI Taxonomy" id="1340010"/>
    <lineage>
        <taxon>Eukaryota</taxon>
        <taxon>Fungi</taxon>
        <taxon>Dikarya</taxon>
        <taxon>Ascomycota</taxon>
        <taxon>Pezizomycotina</taxon>
        <taxon>Lecanoromycetes</taxon>
        <taxon>OSLEUM clade</taxon>
        <taxon>Lecanoromycetidae</taxon>
        <taxon>Lecanorales</taxon>
        <taxon>Lecanorineae</taxon>
        <taxon>Stereocaulaceae</taxon>
        <taxon>Lepraria</taxon>
    </lineage>
</organism>
<evidence type="ECO:0000313" key="5">
    <source>
        <dbReference type="Proteomes" id="UP001590951"/>
    </source>
</evidence>
<feature type="domain" description="AMP-dependent synthetase/ligase" evidence="3">
    <location>
        <begin position="5"/>
        <end position="164"/>
    </location>
</feature>
<evidence type="ECO:0000313" key="4">
    <source>
        <dbReference type="EMBL" id="KAL2054606.1"/>
    </source>
</evidence>
<name>A0ABR4BC36_9LECA</name>
<dbReference type="Gene3D" id="3.40.50.12780">
    <property type="entry name" value="N-terminal domain of ligase-like"/>
    <property type="match status" value="1"/>
</dbReference>
<comment type="caution">
    <text evidence="4">The sequence shown here is derived from an EMBL/GenBank/DDBJ whole genome shotgun (WGS) entry which is preliminary data.</text>
</comment>
<dbReference type="InterPro" id="IPR000873">
    <property type="entry name" value="AMP-dep_synth/lig_dom"/>
</dbReference>
<dbReference type="PANTHER" id="PTHR43201:SF5">
    <property type="entry name" value="MEDIUM-CHAIN ACYL-COA LIGASE ACSF2, MITOCHONDRIAL"/>
    <property type="match status" value="1"/>
</dbReference>
<dbReference type="SUPFAM" id="SSF56801">
    <property type="entry name" value="Acetyl-CoA synthetase-like"/>
    <property type="match status" value="1"/>
</dbReference>
<proteinExistence type="inferred from homology"/>
<dbReference type="PANTHER" id="PTHR43201">
    <property type="entry name" value="ACYL-COA SYNTHETASE"/>
    <property type="match status" value="1"/>
</dbReference>
<evidence type="ECO:0000259" key="3">
    <source>
        <dbReference type="Pfam" id="PF00501"/>
    </source>
</evidence>
<dbReference type="InterPro" id="IPR042099">
    <property type="entry name" value="ANL_N_sf"/>
</dbReference>
<reference evidence="4 5" key="1">
    <citation type="submission" date="2024-09" db="EMBL/GenBank/DDBJ databases">
        <title>Rethinking Asexuality: The Enigmatic Case of Functional Sexual Genes in Lepraria (Stereocaulaceae).</title>
        <authorList>
            <person name="Doellman M."/>
            <person name="Sun Y."/>
            <person name="Barcenas-Pena A."/>
            <person name="Lumbsch H.T."/>
            <person name="Grewe F."/>
        </authorList>
    </citation>
    <scope>NUCLEOTIDE SEQUENCE [LARGE SCALE GENOMIC DNA]</scope>
    <source>
        <strain evidence="4 5">Grewe 0041</strain>
    </source>
</reference>
<sequence>MDQATDDENAIALLIFTSGTPSLPKACPHTSKGLWTCTYVTNEFCHFSASDTLVQHSPTCHVFAVSSDLAYWRAGATVVIPDNTFSAATTFESIESEQAKNITAVPTLLLALRSHPTFSKDKVRCLEQIDLGDSVVSPELLKYASEKVGVKASVGFGMSDGSLTIGYRSSEEVF</sequence>
<dbReference type="EMBL" id="JBHFEH010000014">
    <property type="protein sequence ID" value="KAL2054606.1"/>
    <property type="molecule type" value="Genomic_DNA"/>
</dbReference>
<dbReference type="Proteomes" id="UP001590951">
    <property type="component" value="Unassembled WGS sequence"/>
</dbReference>
<comment type="similarity">
    <text evidence="1">Belongs to the ATP-dependent AMP-binding enzyme family.</text>
</comment>
<keyword evidence="2" id="KW-0436">Ligase</keyword>
<evidence type="ECO:0000256" key="1">
    <source>
        <dbReference type="ARBA" id="ARBA00006432"/>
    </source>
</evidence>
<keyword evidence="5" id="KW-1185">Reference proteome</keyword>
<dbReference type="Pfam" id="PF00501">
    <property type="entry name" value="AMP-binding"/>
    <property type="match status" value="1"/>
</dbReference>
<accession>A0ABR4BC36</accession>
<evidence type="ECO:0000256" key="2">
    <source>
        <dbReference type="ARBA" id="ARBA00022598"/>
    </source>
</evidence>
<gene>
    <name evidence="4" type="ORF">ABVK25_004909</name>
</gene>